<dbReference type="EMBL" id="JBHMFI010000001">
    <property type="protein sequence ID" value="MFB9069940.1"/>
    <property type="molecule type" value="Genomic_DNA"/>
</dbReference>
<reference evidence="2 3" key="1">
    <citation type="submission" date="2024-09" db="EMBL/GenBank/DDBJ databases">
        <authorList>
            <person name="Sun Q."/>
            <person name="Mori K."/>
        </authorList>
    </citation>
    <scope>NUCLEOTIDE SEQUENCE [LARGE SCALE GENOMIC DNA]</scope>
    <source>
        <strain evidence="2 3">CCM 7609</strain>
    </source>
</reference>
<evidence type="ECO:0000313" key="2">
    <source>
        <dbReference type="EMBL" id="MFB9069940.1"/>
    </source>
</evidence>
<accession>A0ABV5FTI6</accession>
<keyword evidence="3" id="KW-1185">Reference proteome</keyword>
<feature type="region of interest" description="Disordered" evidence="1">
    <location>
        <begin position="1"/>
        <end position="37"/>
    </location>
</feature>
<dbReference type="Proteomes" id="UP001589575">
    <property type="component" value="Unassembled WGS sequence"/>
</dbReference>
<organism evidence="2 3">
    <name type="scientific">Citricoccus parietis</name>
    <dbReference type="NCBI Taxonomy" id="592307"/>
    <lineage>
        <taxon>Bacteria</taxon>
        <taxon>Bacillati</taxon>
        <taxon>Actinomycetota</taxon>
        <taxon>Actinomycetes</taxon>
        <taxon>Micrococcales</taxon>
        <taxon>Micrococcaceae</taxon>
        <taxon>Citricoccus</taxon>
    </lineage>
</organism>
<proteinExistence type="predicted"/>
<evidence type="ECO:0000313" key="3">
    <source>
        <dbReference type="Proteomes" id="UP001589575"/>
    </source>
</evidence>
<sequence length="53" mass="5440">MDPDTAAGQHGGRRKSDVAQADHGNGGDLSHESMVPSKWLHTAVTAAGESAAR</sequence>
<protein>
    <submittedName>
        <fullName evidence="2">Uncharacterized protein</fullName>
    </submittedName>
</protein>
<name>A0ABV5FTI6_9MICC</name>
<comment type="caution">
    <text evidence="2">The sequence shown here is derived from an EMBL/GenBank/DDBJ whole genome shotgun (WGS) entry which is preliminary data.</text>
</comment>
<evidence type="ECO:0000256" key="1">
    <source>
        <dbReference type="SAM" id="MobiDB-lite"/>
    </source>
</evidence>
<gene>
    <name evidence="2" type="ORF">ACFFX0_01510</name>
</gene>